<accession>A0A7I8K8T5</accession>
<organism evidence="1 2">
    <name type="scientific">Spirodela intermedia</name>
    <name type="common">Intermediate duckweed</name>
    <dbReference type="NCBI Taxonomy" id="51605"/>
    <lineage>
        <taxon>Eukaryota</taxon>
        <taxon>Viridiplantae</taxon>
        <taxon>Streptophyta</taxon>
        <taxon>Embryophyta</taxon>
        <taxon>Tracheophyta</taxon>
        <taxon>Spermatophyta</taxon>
        <taxon>Magnoliopsida</taxon>
        <taxon>Liliopsida</taxon>
        <taxon>Araceae</taxon>
        <taxon>Lemnoideae</taxon>
        <taxon>Spirodela</taxon>
    </lineage>
</organism>
<proteinExistence type="predicted"/>
<sequence>MSSCMSVGNKHPGLQIYYVH</sequence>
<gene>
    <name evidence="1" type="ORF">SI8410_04004802</name>
</gene>
<name>A0A7I8K8T5_SPIIN</name>
<protein>
    <submittedName>
        <fullName evidence="1">Uncharacterized protein</fullName>
    </submittedName>
</protein>
<dbReference type="EMBL" id="LR746267">
    <property type="protein sequence ID" value="CAA7394141.1"/>
    <property type="molecule type" value="Genomic_DNA"/>
</dbReference>
<dbReference type="AlphaFoldDB" id="A0A7I8K8T5"/>
<keyword evidence="2" id="KW-1185">Reference proteome</keyword>
<evidence type="ECO:0000313" key="1">
    <source>
        <dbReference type="EMBL" id="CAA7394141.1"/>
    </source>
</evidence>
<reference evidence="1" key="1">
    <citation type="submission" date="2020-02" db="EMBL/GenBank/DDBJ databases">
        <authorList>
            <person name="Scholz U."/>
            <person name="Mascher M."/>
            <person name="Fiebig A."/>
        </authorList>
    </citation>
    <scope>NUCLEOTIDE SEQUENCE</scope>
</reference>
<dbReference type="Proteomes" id="UP000663760">
    <property type="component" value="Chromosome 4"/>
</dbReference>
<evidence type="ECO:0000313" key="2">
    <source>
        <dbReference type="Proteomes" id="UP000663760"/>
    </source>
</evidence>